<accession>A0A6J5L056</accession>
<name>A0A6J5L056_9CAUD</name>
<organism evidence="1">
    <name type="scientific">uncultured Caudovirales phage</name>
    <dbReference type="NCBI Taxonomy" id="2100421"/>
    <lineage>
        <taxon>Viruses</taxon>
        <taxon>Duplodnaviria</taxon>
        <taxon>Heunggongvirae</taxon>
        <taxon>Uroviricota</taxon>
        <taxon>Caudoviricetes</taxon>
        <taxon>Peduoviridae</taxon>
        <taxon>Maltschvirus</taxon>
        <taxon>Maltschvirus maltsch</taxon>
    </lineage>
</organism>
<evidence type="ECO:0000313" key="1">
    <source>
        <dbReference type="EMBL" id="CAB4126657.1"/>
    </source>
</evidence>
<gene>
    <name evidence="1" type="ORF">UFOVP75_21</name>
</gene>
<sequence length="193" mass="22058">MNHTIQIRRSCSLPNYRNEPWLSRERNVFCEVKVSTDRNYFSVTVNGKEFGGCAHDLVRYFVPDLAPIIDLHLADLEGAPMYAVDNACYWLGGIERELKAYSHAPNEDAAKCRQILGLHLRIEDHEIGELCDRLLVVTRDVRALLAHHMASRSAVYTAIHDAMAQEIEAMRPRWKQEAEFALATFTSLPEFVD</sequence>
<proteinExistence type="predicted"/>
<dbReference type="EMBL" id="LR796209">
    <property type="protein sequence ID" value="CAB4126657.1"/>
    <property type="molecule type" value="Genomic_DNA"/>
</dbReference>
<protein>
    <submittedName>
        <fullName evidence="1">Uncharacterized protein</fullName>
    </submittedName>
</protein>
<reference evidence="1" key="1">
    <citation type="submission" date="2020-04" db="EMBL/GenBank/DDBJ databases">
        <authorList>
            <person name="Chiriac C."/>
            <person name="Salcher M."/>
            <person name="Ghai R."/>
            <person name="Kavagutti S V."/>
        </authorList>
    </citation>
    <scope>NUCLEOTIDE SEQUENCE</scope>
</reference>